<sequence length="92" mass="10341">MDLNLIIFGILFLVLGYLIGVKKQTWLLSGFNEKRVKNKKKLSYLVGGTLTFLSIVLIIGGIIGRLTPEYFMIFAVAVMFGLVLYVNIKLVE</sequence>
<evidence type="ECO:0008006" key="4">
    <source>
        <dbReference type="Google" id="ProtNLM"/>
    </source>
</evidence>
<dbReference type="STRING" id="1459.AF332_27105"/>
<organism evidence="2 3">
    <name type="scientific">Sporosarcina globispora</name>
    <name type="common">Bacillus globisporus</name>
    <dbReference type="NCBI Taxonomy" id="1459"/>
    <lineage>
        <taxon>Bacteria</taxon>
        <taxon>Bacillati</taxon>
        <taxon>Bacillota</taxon>
        <taxon>Bacilli</taxon>
        <taxon>Bacillales</taxon>
        <taxon>Caryophanaceae</taxon>
        <taxon>Sporosarcina</taxon>
    </lineage>
</organism>
<evidence type="ECO:0000256" key="1">
    <source>
        <dbReference type="SAM" id="Phobius"/>
    </source>
</evidence>
<proteinExistence type="predicted"/>
<keyword evidence="3" id="KW-1185">Reference proteome</keyword>
<dbReference type="Pfam" id="PF12650">
    <property type="entry name" value="DUF3784"/>
    <property type="match status" value="1"/>
</dbReference>
<name>A0A0M0GK21_SPOGL</name>
<dbReference type="RefSeq" id="WP_053437482.1">
    <property type="nucleotide sequence ID" value="NZ_LGUF01000007.1"/>
</dbReference>
<gene>
    <name evidence="2" type="ORF">AF332_27105</name>
</gene>
<dbReference type="PATRIC" id="fig|1459.3.peg.5968"/>
<dbReference type="AlphaFoldDB" id="A0A0M0GK21"/>
<feature type="transmembrane region" description="Helical" evidence="1">
    <location>
        <begin position="6"/>
        <end position="21"/>
    </location>
</feature>
<accession>A0A0M0GK21</accession>
<feature type="transmembrane region" description="Helical" evidence="1">
    <location>
        <begin position="70"/>
        <end position="88"/>
    </location>
</feature>
<dbReference type="EMBL" id="LGUF01000007">
    <property type="protein sequence ID" value="KON90108.1"/>
    <property type="molecule type" value="Genomic_DNA"/>
</dbReference>
<keyword evidence="1" id="KW-1133">Transmembrane helix</keyword>
<protein>
    <recommendedName>
        <fullName evidence="4">Exonuclease</fullName>
    </recommendedName>
</protein>
<evidence type="ECO:0000313" key="2">
    <source>
        <dbReference type="EMBL" id="KON90108.1"/>
    </source>
</evidence>
<reference evidence="3" key="1">
    <citation type="submission" date="2015-07" db="EMBL/GenBank/DDBJ databases">
        <title>Fjat-10036 dsm4.</title>
        <authorList>
            <person name="Liu B."/>
            <person name="Wang J."/>
            <person name="Zhu Y."/>
            <person name="Liu G."/>
            <person name="Chen Q."/>
            <person name="Chen Z."/>
            <person name="Lan J."/>
            <person name="Che J."/>
            <person name="Ge C."/>
            <person name="Shi H."/>
            <person name="Pan Z."/>
            <person name="Liu X."/>
        </authorList>
    </citation>
    <scope>NUCLEOTIDE SEQUENCE [LARGE SCALE GENOMIC DNA]</scope>
    <source>
        <strain evidence="3">DSM 4</strain>
    </source>
</reference>
<feature type="transmembrane region" description="Helical" evidence="1">
    <location>
        <begin position="42"/>
        <end position="64"/>
    </location>
</feature>
<evidence type="ECO:0000313" key="3">
    <source>
        <dbReference type="Proteomes" id="UP000037109"/>
    </source>
</evidence>
<dbReference type="Proteomes" id="UP000037109">
    <property type="component" value="Unassembled WGS sequence"/>
</dbReference>
<dbReference type="InterPro" id="IPR017259">
    <property type="entry name" value="UCP037672"/>
</dbReference>
<comment type="caution">
    <text evidence="2">The sequence shown here is derived from an EMBL/GenBank/DDBJ whole genome shotgun (WGS) entry which is preliminary data.</text>
</comment>
<keyword evidence="1" id="KW-0812">Transmembrane</keyword>
<keyword evidence="1" id="KW-0472">Membrane</keyword>
<dbReference type="OrthoDB" id="2652863at2"/>